<dbReference type="EMBL" id="JH767171">
    <property type="protein sequence ID" value="EQC31045.1"/>
    <property type="molecule type" value="Genomic_DNA"/>
</dbReference>
<organism evidence="1 2">
    <name type="scientific">Saprolegnia diclina (strain VS20)</name>
    <dbReference type="NCBI Taxonomy" id="1156394"/>
    <lineage>
        <taxon>Eukaryota</taxon>
        <taxon>Sar</taxon>
        <taxon>Stramenopiles</taxon>
        <taxon>Oomycota</taxon>
        <taxon>Saprolegniomycetes</taxon>
        <taxon>Saprolegniales</taxon>
        <taxon>Saprolegniaceae</taxon>
        <taxon>Saprolegnia</taxon>
    </lineage>
</organism>
<gene>
    <name evidence="1" type="ORF">SDRG_11232</name>
</gene>
<keyword evidence="2" id="KW-1185">Reference proteome</keyword>
<dbReference type="InParanoid" id="T0QBY5"/>
<proteinExistence type="predicted"/>
<accession>T0QBY5</accession>
<protein>
    <submittedName>
        <fullName evidence="1">Uncharacterized protein</fullName>
    </submittedName>
</protein>
<dbReference type="GeneID" id="19951959"/>
<evidence type="ECO:0000313" key="1">
    <source>
        <dbReference type="EMBL" id="EQC31045.1"/>
    </source>
</evidence>
<name>T0QBY5_SAPDV</name>
<evidence type="ECO:0000313" key="2">
    <source>
        <dbReference type="Proteomes" id="UP000030762"/>
    </source>
</evidence>
<dbReference type="RefSeq" id="XP_008615484.1">
    <property type="nucleotide sequence ID" value="XM_008617262.1"/>
</dbReference>
<dbReference type="AlphaFoldDB" id="T0QBY5"/>
<dbReference type="Proteomes" id="UP000030762">
    <property type="component" value="Unassembled WGS sequence"/>
</dbReference>
<sequence>MKSIRLDKNPISSKGVLAIVAALGTCEHRAGRVTLWLFHDLGECEAAIKRLPNEAWVQFDVVTPRAA</sequence>
<reference evidence="1 2" key="1">
    <citation type="submission" date="2012-04" db="EMBL/GenBank/DDBJ databases">
        <title>The Genome Sequence of Saprolegnia declina VS20.</title>
        <authorList>
            <consortium name="The Broad Institute Genome Sequencing Platform"/>
            <person name="Russ C."/>
            <person name="Nusbaum C."/>
            <person name="Tyler B."/>
            <person name="van West P."/>
            <person name="Dieguez-Uribeondo J."/>
            <person name="de Bruijn I."/>
            <person name="Tripathy S."/>
            <person name="Jiang R."/>
            <person name="Young S.K."/>
            <person name="Zeng Q."/>
            <person name="Gargeya S."/>
            <person name="Fitzgerald M."/>
            <person name="Haas B."/>
            <person name="Abouelleil A."/>
            <person name="Alvarado L."/>
            <person name="Arachchi H.M."/>
            <person name="Berlin A."/>
            <person name="Chapman S.B."/>
            <person name="Goldberg J."/>
            <person name="Griggs A."/>
            <person name="Gujja S."/>
            <person name="Hansen M."/>
            <person name="Howarth C."/>
            <person name="Imamovic A."/>
            <person name="Larimer J."/>
            <person name="McCowen C."/>
            <person name="Montmayeur A."/>
            <person name="Murphy C."/>
            <person name="Neiman D."/>
            <person name="Pearson M."/>
            <person name="Priest M."/>
            <person name="Roberts A."/>
            <person name="Saif S."/>
            <person name="Shea T."/>
            <person name="Sisk P."/>
            <person name="Sykes S."/>
            <person name="Wortman J."/>
            <person name="Nusbaum C."/>
            <person name="Birren B."/>
        </authorList>
    </citation>
    <scope>NUCLEOTIDE SEQUENCE [LARGE SCALE GENOMIC DNA]</scope>
    <source>
        <strain evidence="1 2">VS20</strain>
    </source>
</reference>
<dbReference type="VEuPathDB" id="FungiDB:SDRG_11232"/>